<evidence type="ECO:0000256" key="10">
    <source>
        <dbReference type="SAM" id="MobiDB-lite"/>
    </source>
</evidence>
<keyword evidence="2" id="KW-0963">Cytoplasm</keyword>
<feature type="compositionally biased region" description="Polar residues" evidence="10">
    <location>
        <begin position="82"/>
        <end position="91"/>
    </location>
</feature>
<dbReference type="WBParaSite" id="TCLT_0000052401-mRNA-1">
    <property type="protein sequence ID" value="TCLT_0000052401-mRNA-1"/>
    <property type="gene ID" value="TCLT_0000052401"/>
</dbReference>
<dbReference type="SMART" id="SM00355">
    <property type="entry name" value="ZnF_C2H2"/>
    <property type="match status" value="4"/>
</dbReference>
<proteinExistence type="inferred from homology"/>
<dbReference type="InterPro" id="IPR040025">
    <property type="entry name" value="Znf622/Rei1/Reh1"/>
</dbReference>
<comment type="similarity">
    <text evidence="8">Belongs to the REI1 family.</text>
</comment>
<sequence length="363" mass="41669">MDVLKNAACTCCRVFFTDGDSQREHYKSDWHRYNLQRKKVAREIEKAESFTCECCKKQFQSTNAYDNHINSKKHKETEKASTQRNAQTIAKRSSVKGKKTCEKIGDHFGVDNIENENDLDELDNGWVTDHDTDEEDFDESKAISNTVCLFCNHVSRNLETNLQHMSKSHGFFLPDVEFCVDISGMLHYLGLKVGSGHMCLSCNERRTFLSLDACQKHMQDKGHCFIDSSTEGLAEFEDFYDYSSLYTDEEKTGGFSDVVIVSDGYSLTLPSGARIGHRSLLRYYKQRLKPLVNESESHHQKKAIILKKAVIGQYKQLRWNEMTGTLALQRAKDMLYIKNSAKKWLKTGLSNNKLFKSRGRSDQ</sequence>
<dbReference type="InterPro" id="IPR003604">
    <property type="entry name" value="Matrin/U1-like-C_Znf_C2H2"/>
</dbReference>
<dbReference type="PROSITE" id="PS50157">
    <property type="entry name" value="ZINC_FINGER_C2H2_2"/>
    <property type="match status" value="1"/>
</dbReference>
<protein>
    <submittedName>
        <fullName evidence="14">C2H2-type domain-containing protein</fullName>
    </submittedName>
</protein>
<dbReference type="PANTHER" id="PTHR13182">
    <property type="entry name" value="ZINC FINGER PROTEIN 622"/>
    <property type="match status" value="1"/>
</dbReference>
<organism evidence="14">
    <name type="scientific">Thelazia callipaeda</name>
    <name type="common">Oriental eyeworm</name>
    <name type="synonym">Parasitic nematode</name>
    <dbReference type="NCBI Taxonomy" id="103827"/>
    <lineage>
        <taxon>Eukaryota</taxon>
        <taxon>Metazoa</taxon>
        <taxon>Ecdysozoa</taxon>
        <taxon>Nematoda</taxon>
        <taxon>Chromadorea</taxon>
        <taxon>Rhabditida</taxon>
        <taxon>Spirurina</taxon>
        <taxon>Spiruromorpha</taxon>
        <taxon>Thelazioidea</taxon>
        <taxon>Thelaziidae</taxon>
        <taxon>Thelazia</taxon>
    </lineage>
</organism>
<evidence type="ECO:0000313" key="12">
    <source>
        <dbReference type="EMBL" id="VDM95524.1"/>
    </source>
</evidence>
<evidence type="ECO:0000313" key="13">
    <source>
        <dbReference type="Proteomes" id="UP000276776"/>
    </source>
</evidence>
<dbReference type="PANTHER" id="PTHR13182:SF8">
    <property type="entry name" value="CYTOPLASMIC 60S SUBUNIT BIOGENESIS FACTOR ZNF622"/>
    <property type="match status" value="1"/>
</dbReference>
<comment type="subcellular location">
    <subcellularLocation>
        <location evidence="1">Cytoplasm</location>
    </subcellularLocation>
</comment>
<gene>
    <name evidence="12" type="ORF">TCLT_LOCUS525</name>
</gene>
<dbReference type="OrthoDB" id="19329at2759"/>
<dbReference type="AlphaFoldDB" id="A0A0N5CKD0"/>
<evidence type="ECO:0000256" key="4">
    <source>
        <dbReference type="ARBA" id="ARBA00022723"/>
    </source>
</evidence>
<dbReference type="EMBL" id="UYYF01000039">
    <property type="protein sequence ID" value="VDM95524.1"/>
    <property type="molecule type" value="Genomic_DNA"/>
</dbReference>
<evidence type="ECO:0000256" key="1">
    <source>
        <dbReference type="ARBA" id="ARBA00004496"/>
    </source>
</evidence>
<reference evidence="12 13" key="2">
    <citation type="submission" date="2018-11" db="EMBL/GenBank/DDBJ databases">
        <authorList>
            <consortium name="Pathogen Informatics"/>
        </authorList>
    </citation>
    <scope>NUCLEOTIDE SEQUENCE [LARGE SCALE GENOMIC DNA]</scope>
</reference>
<evidence type="ECO:0000256" key="5">
    <source>
        <dbReference type="ARBA" id="ARBA00022737"/>
    </source>
</evidence>
<dbReference type="InterPro" id="IPR022755">
    <property type="entry name" value="Znf_C2H2_jaz"/>
</dbReference>
<keyword evidence="6 9" id="KW-0863">Zinc-finger</keyword>
<keyword evidence="3" id="KW-0690">Ribosome biogenesis</keyword>
<dbReference type="SUPFAM" id="SSF57667">
    <property type="entry name" value="beta-beta-alpha zinc fingers"/>
    <property type="match status" value="2"/>
</dbReference>
<keyword evidence="5" id="KW-0677">Repeat</keyword>
<evidence type="ECO:0000256" key="8">
    <source>
        <dbReference type="ARBA" id="ARBA00034126"/>
    </source>
</evidence>
<dbReference type="GO" id="GO:0042273">
    <property type="term" value="P:ribosomal large subunit biogenesis"/>
    <property type="evidence" value="ECO:0007669"/>
    <property type="project" value="TreeGrafter"/>
</dbReference>
<dbReference type="GO" id="GO:0030687">
    <property type="term" value="C:preribosome, large subunit precursor"/>
    <property type="evidence" value="ECO:0007669"/>
    <property type="project" value="TreeGrafter"/>
</dbReference>
<dbReference type="OMA" id="QRYHMKT"/>
<dbReference type="InterPro" id="IPR013087">
    <property type="entry name" value="Znf_C2H2_type"/>
</dbReference>
<reference evidence="14" key="1">
    <citation type="submission" date="2017-02" db="UniProtKB">
        <authorList>
            <consortium name="WormBaseParasite"/>
        </authorList>
    </citation>
    <scope>IDENTIFICATION</scope>
</reference>
<feature type="region of interest" description="Disordered" evidence="10">
    <location>
        <begin position="67"/>
        <end position="94"/>
    </location>
</feature>
<dbReference type="InterPro" id="IPR036236">
    <property type="entry name" value="Znf_C2H2_sf"/>
</dbReference>
<dbReference type="STRING" id="103827.A0A0N5CKD0"/>
<keyword evidence="4" id="KW-0479">Metal-binding</keyword>
<dbReference type="Gene3D" id="3.30.160.60">
    <property type="entry name" value="Classic Zinc Finger"/>
    <property type="match status" value="1"/>
</dbReference>
<keyword evidence="13" id="KW-1185">Reference proteome</keyword>
<evidence type="ECO:0000259" key="11">
    <source>
        <dbReference type="PROSITE" id="PS50157"/>
    </source>
</evidence>
<dbReference type="Proteomes" id="UP000276776">
    <property type="component" value="Unassembled WGS sequence"/>
</dbReference>
<dbReference type="SMART" id="SM00451">
    <property type="entry name" value="ZnF_U1"/>
    <property type="match status" value="2"/>
</dbReference>
<dbReference type="Pfam" id="PF12171">
    <property type="entry name" value="zf-C2H2_jaz"/>
    <property type="match status" value="1"/>
</dbReference>
<dbReference type="InterPro" id="IPR041661">
    <property type="entry name" value="ZN622/Rei1/Reh1_Znf-C2H2"/>
</dbReference>
<evidence type="ECO:0000256" key="9">
    <source>
        <dbReference type="PROSITE-ProRule" id="PRU00042"/>
    </source>
</evidence>
<dbReference type="Pfam" id="PF12756">
    <property type="entry name" value="zf-C2H2_2"/>
    <property type="match status" value="1"/>
</dbReference>
<evidence type="ECO:0000256" key="6">
    <source>
        <dbReference type="ARBA" id="ARBA00022771"/>
    </source>
</evidence>
<dbReference type="GO" id="GO:0008270">
    <property type="term" value="F:zinc ion binding"/>
    <property type="evidence" value="ECO:0007669"/>
    <property type="project" value="UniProtKB-KW"/>
</dbReference>
<feature type="domain" description="C2H2-type" evidence="11">
    <location>
        <begin position="50"/>
        <end position="79"/>
    </location>
</feature>
<evidence type="ECO:0000256" key="7">
    <source>
        <dbReference type="ARBA" id="ARBA00022833"/>
    </source>
</evidence>
<dbReference type="GO" id="GO:0003676">
    <property type="term" value="F:nucleic acid binding"/>
    <property type="evidence" value="ECO:0007669"/>
    <property type="project" value="InterPro"/>
</dbReference>
<dbReference type="PROSITE" id="PS00028">
    <property type="entry name" value="ZINC_FINGER_C2H2_1"/>
    <property type="match status" value="1"/>
</dbReference>
<evidence type="ECO:0000313" key="14">
    <source>
        <dbReference type="WBParaSite" id="TCLT_0000052401-mRNA-1"/>
    </source>
</evidence>
<name>A0A0N5CKD0_THECL</name>
<accession>A0A0N5CKD0</accession>
<evidence type="ECO:0000256" key="3">
    <source>
        <dbReference type="ARBA" id="ARBA00022517"/>
    </source>
</evidence>
<dbReference type="GO" id="GO:0005737">
    <property type="term" value="C:cytoplasm"/>
    <property type="evidence" value="ECO:0007669"/>
    <property type="project" value="UniProtKB-SubCell"/>
</dbReference>
<keyword evidence="7" id="KW-0862">Zinc</keyword>
<evidence type="ECO:0000256" key="2">
    <source>
        <dbReference type="ARBA" id="ARBA00022490"/>
    </source>
</evidence>